<sequence length="227" mass="26807">MKLKLVLLLISITLSHSLIGQESKEIQYDQIYLSISDESSDFYYPKLLERMFQLDTLLTDEEYHHLYYGYVFNESYDPYGETSQNDELEKLDNSEDEWTEEQMHRYISLANKSLVEFPIDLRLINMLAYCYKLNGQEEKCNQLSIIFHGFLRTIINSGDGVTSETAFHVISTSHEYVLMMMFEMSFVSQSLIDECDYLELKENEYSVEGLYFNVSKILERNLELMKK</sequence>
<dbReference type="STRING" id="915059.NH26_19565"/>
<accession>A0A1S1Z537</accession>
<evidence type="ECO:0000256" key="1">
    <source>
        <dbReference type="SAM" id="SignalP"/>
    </source>
</evidence>
<gene>
    <name evidence="2" type="ORF">NH26_19565</name>
</gene>
<reference evidence="2 3" key="1">
    <citation type="journal article" date="2012" name="Int. J. Syst. Evol. Microbiol.">
        <title>Flammeovirga pacifica sp. nov., isolated from deep-sea sediment.</title>
        <authorList>
            <person name="Xu H."/>
            <person name="Fu Y."/>
            <person name="Yang N."/>
            <person name="Ding Z."/>
            <person name="Lai Q."/>
            <person name="Zeng R."/>
        </authorList>
    </citation>
    <scope>NUCLEOTIDE SEQUENCE [LARGE SCALE GENOMIC DNA]</scope>
    <source>
        <strain evidence="3">DSM 24597 / LMG 26175 / WPAGA1</strain>
    </source>
</reference>
<name>A0A1S1Z537_FLAPC</name>
<proteinExistence type="predicted"/>
<evidence type="ECO:0000313" key="3">
    <source>
        <dbReference type="Proteomes" id="UP000179797"/>
    </source>
</evidence>
<dbReference type="InterPro" id="IPR032578">
    <property type="entry name" value="DUF4919"/>
</dbReference>
<evidence type="ECO:0008006" key="4">
    <source>
        <dbReference type="Google" id="ProtNLM"/>
    </source>
</evidence>
<evidence type="ECO:0000313" key="2">
    <source>
        <dbReference type="EMBL" id="OHX68390.1"/>
    </source>
</evidence>
<dbReference type="Proteomes" id="UP000179797">
    <property type="component" value="Unassembled WGS sequence"/>
</dbReference>
<dbReference type="Pfam" id="PF16266">
    <property type="entry name" value="DUF4919"/>
    <property type="match status" value="1"/>
</dbReference>
<dbReference type="OrthoDB" id="686440at2"/>
<feature type="chain" id="PRO_5010240476" description="DUF4919 domain-containing protein" evidence="1">
    <location>
        <begin position="21"/>
        <end position="227"/>
    </location>
</feature>
<dbReference type="AlphaFoldDB" id="A0A1S1Z537"/>
<comment type="caution">
    <text evidence="2">The sequence shown here is derived from an EMBL/GenBank/DDBJ whole genome shotgun (WGS) entry which is preliminary data.</text>
</comment>
<dbReference type="RefSeq" id="WP_052432330.1">
    <property type="nucleotide sequence ID" value="NZ_JRYR02000001.1"/>
</dbReference>
<keyword evidence="1" id="KW-0732">Signal</keyword>
<protein>
    <recommendedName>
        <fullName evidence="4">DUF4919 domain-containing protein</fullName>
    </recommendedName>
</protein>
<keyword evidence="3" id="KW-1185">Reference proteome</keyword>
<dbReference type="EMBL" id="JRYR02000001">
    <property type="protein sequence ID" value="OHX68390.1"/>
    <property type="molecule type" value="Genomic_DNA"/>
</dbReference>
<organism evidence="2 3">
    <name type="scientific">Flammeovirga pacifica</name>
    <dbReference type="NCBI Taxonomy" id="915059"/>
    <lineage>
        <taxon>Bacteria</taxon>
        <taxon>Pseudomonadati</taxon>
        <taxon>Bacteroidota</taxon>
        <taxon>Cytophagia</taxon>
        <taxon>Cytophagales</taxon>
        <taxon>Flammeovirgaceae</taxon>
        <taxon>Flammeovirga</taxon>
    </lineage>
</organism>
<feature type="signal peptide" evidence="1">
    <location>
        <begin position="1"/>
        <end position="20"/>
    </location>
</feature>